<dbReference type="Pfam" id="PF26180">
    <property type="entry name" value="PAP-OAS1"/>
    <property type="match status" value="1"/>
</dbReference>
<dbReference type="InterPro" id="IPR043519">
    <property type="entry name" value="NT_sf"/>
</dbReference>
<feature type="region of interest" description="Disordered" evidence="1">
    <location>
        <begin position="1"/>
        <end position="20"/>
    </location>
</feature>
<keyword evidence="2" id="KW-1133">Transmembrane helix</keyword>
<feature type="region of interest" description="Disordered" evidence="1">
    <location>
        <begin position="613"/>
        <end position="663"/>
    </location>
</feature>
<evidence type="ECO:0000313" key="5">
    <source>
        <dbReference type="Proteomes" id="UP001157418"/>
    </source>
</evidence>
<proteinExistence type="predicted"/>
<comment type="caution">
    <text evidence="4">The sequence shown here is derived from an EMBL/GenBank/DDBJ whole genome shotgun (WGS) entry which is preliminary data.</text>
</comment>
<dbReference type="PANTHER" id="PTHR45979">
    <property type="entry name" value="PAP/OAS1 SUBSTRATE-BINDING DOMAIN SUPERFAMILY"/>
    <property type="match status" value="1"/>
</dbReference>
<reference evidence="4 5" key="1">
    <citation type="submission" date="2022-01" db="EMBL/GenBank/DDBJ databases">
        <authorList>
            <person name="Xiong W."/>
            <person name="Schranz E."/>
        </authorList>
    </citation>
    <scope>NUCLEOTIDE SEQUENCE [LARGE SCALE GENOMIC DNA]</scope>
</reference>
<dbReference type="AlphaFoldDB" id="A0AAU9P9X3"/>
<evidence type="ECO:0000256" key="1">
    <source>
        <dbReference type="SAM" id="MobiDB-lite"/>
    </source>
</evidence>
<dbReference type="SUPFAM" id="SSF81301">
    <property type="entry name" value="Nucleotidyltransferase"/>
    <property type="match status" value="1"/>
</dbReference>
<keyword evidence="5" id="KW-1185">Reference proteome</keyword>
<dbReference type="InterPro" id="IPR058921">
    <property type="entry name" value="PAP/OAS1-rel"/>
</dbReference>
<keyword evidence="2" id="KW-0812">Transmembrane</keyword>
<dbReference type="Gene3D" id="1.10.1410.10">
    <property type="match status" value="1"/>
</dbReference>
<feature type="region of interest" description="Disordered" evidence="1">
    <location>
        <begin position="564"/>
        <end position="600"/>
    </location>
</feature>
<protein>
    <recommendedName>
        <fullName evidence="3">PAP/OAS1 substrate-binding-related domain-containing protein</fullName>
    </recommendedName>
</protein>
<sequence length="663" mass="74094">MAKVHFTPPPALAQPVPTPNPEAIPNEKWVAGEDPILEVLNCVYPTLDSEDKRKDVIEYMQKLFRTSLGVEFHPSSVFTYGSVPLKTYLPDGDIDFTAIGAPDRGYTLPRDVLHLLQAEEHYGNNEFEVKDVTYIDAEVKLVKCIVSGIVIDISFNQLGGLSTLCFLEQVDRQIGKDHLFKRSIILIKTWCYYESRVLGATYGLLSTYALAVLVLYIFHAFGASIVNPLMALFRFLDYYGKFDWDNYCISLNGVVKKSSLLDIVVEYPLNERTGAFLSDAFLNTCMETFMLCSNESTSNVPHFMWKHLNIIDPLKETNNLGRSVQQANSYRILSALRYGASTLREILELPNENIRDGIKNFFANTLQRHKPKCIPDVPLKFDTLSLSSYSETEYIDDVDSKLSYDDLDDVSYVGSGEASDLDVFQDLSPRTTDKMVNSGGGHDDVADGLRNPDVNGRFGETESLNPFANLTGDYESSIRNLLYGQFQHDNGLNGSLLMNNHLVQQQYEVAVAPARYFWSSWFRRSSPPSPQVNSNGVVYQNGQTSRQTGQQFQLEERSTVRGTGSYIPATNISRGGPGPRRGCRPAARNRQQEQTRGKLKQVMYSQRKLEFGTFGAKATNPEASTSGSQAPPPKYVSCGQSQGSGQAENLFLKNEEEFPPLAA</sequence>
<organism evidence="4 5">
    <name type="scientific">Lactuca virosa</name>
    <dbReference type="NCBI Taxonomy" id="75947"/>
    <lineage>
        <taxon>Eukaryota</taxon>
        <taxon>Viridiplantae</taxon>
        <taxon>Streptophyta</taxon>
        <taxon>Embryophyta</taxon>
        <taxon>Tracheophyta</taxon>
        <taxon>Spermatophyta</taxon>
        <taxon>Magnoliopsida</taxon>
        <taxon>eudicotyledons</taxon>
        <taxon>Gunneridae</taxon>
        <taxon>Pentapetalae</taxon>
        <taxon>asterids</taxon>
        <taxon>campanulids</taxon>
        <taxon>Asterales</taxon>
        <taxon>Asteraceae</taxon>
        <taxon>Cichorioideae</taxon>
        <taxon>Cichorieae</taxon>
        <taxon>Lactucinae</taxon>
        <taxon>Lactuca</taxon>
    </lineage>
</organism>
<dbReference type="SUPFAM" id="SSF81631">
    <property type="entry name" value="PAP/OAS1 substrate-binding domain"/>
    <property type="match status" value="1"/>
</dbReference>
<dbReference type="Gene3D" id="3.30.460.10">
    <property type="entry name" value="Beta Polymerase, domain 2"/>
    <property type="match status" value="1"/>
</dbReference>
<dbReference type="CDD" id="cd05402">
    <property type="entry name" value="NT_PAP_TUTase"/>
    <property type="match status" value="1"/>
</dbReference>
<dbReference type="PANTHER" id="PTHR45979:SF33">
    <property type="entry name" value="POLYNUCLEOTIDE ADENYLYLTRANSFERASE"/>
    <property type="match status" value="1"/>
</dbReference>
<feature type="compositionally biased region" description="Pro residues" evidence="1">
    <location>
        <begin position="7"/>
        <end position="20"/>
    </location>
</feature>
<gene>
    <name evidence="4" type="ORF">LVIROSA_LOCUS32668</name>
</gene>
<evidence type="ECO:0000256" key="2">
    <source>
        <dbReference type="SAM" id="Phobius"/>
    </source>
</evidence>
<feature type="transmembrane region" description="Helical" evidence="2">
    <location>
        <begin position="197"/>
        <end position="218"/>
    </location>
</feature>
<name>A0AAU9P9X3_9ASTR</name>
<feature type="domain" description="PAP/OAS1 substrate-binding-related" evidence="3">
    <location>
        <begin position="174"/>
        <end position="366"/>
    </location>
</feature>
<evidence type="ECO:0000259" key="3">
    <source>
        <dbReference type="Pfam" id="PF26180"/>
    </source>
</evidence>
<dbReference type="InterPro" id="IPR058920">
    <property type="entry name" value="PAP-OAS1-bd-rel"/>
</dbReference>
<dbReference type="EMBL" id="CAKMRJ010005523">
    <property type="protein sequence ID" value="CAH1447023.1"/>
    <property type="molecule type" value="Genomic_DNA"/>
</dbReference>
<accession>A0AAU9P9X3</accession>
<keyword evidence="2" id="KW-0472">Membrane</keyword>
<dbReference type="Proteomes" id="UP001157418">
    <property type="component" value="Unassembled WGS sequence"/>
</dbReference>
<evidence type="ECO:0000313" key="4">
    <source>
        <dbReference type="EMBL" id="CAH1447023.1"/>
    </source>
</evidence>
<feature type="compositionally biased region" description="Polar residues" evidence="1">
    <location>
        <begin position="638"/>
        <end position="647"/>
    </location>
</feature>